<dbReference type="Proteomes" id="UP001054902">
    <property type="component" value="Unassembled WGS sequence"/>
</dbReference>
<keyword evidence="1" id="KW-0175">Coiled coil</keyword>
<evidence type="ECO:0000256" key="1">
    <source>
        <dbReference type="SAM" id="Coils"/>
    </source>
</evidence>
<feature type="compositionally biased region" description="Basic and acidic residues" evidence="2">
    <location>
        <begin position="353"/>
        <end position="369"/>
    </location>
</feature>
<dbReference type="EMBL" id="BLLK01000045">
    <property type="protein sequence ID" value="GFH51573.1"/>
    <property type="molecule type" value="Genomic_DNA"/>
</dbReference>
<name>A0AAD3H699_9STRA</name>
<feature type="coiled-coil region" evidence="1">
    <location>
        <begin position="409"/>
        <end position="436"/>
    </location>
</feature>
<feature type="region of interest" description="Disordered" evidence="2">
    <location>
        <begin position="353"/>
        <end position="385"/>
    </location>
</feature>
<comment type="caution">
    <text evidence="3">The sequence shown here is derived from an EMBL/GenBank/DDBJ whole genome shotgun (WGS) entry which is preliminary data.</text>
</comment>
<dbReference type="AlphaFoldDB" id="A0AAD3H699"/>
<evidence type="ECO:0000256" key="2">
    <source>
        <dbReference type="SAM" id="MobiDB-lite"/>
    </source>
</evidence>
<organism evidence="3 4">
    <name type="scientific">Chaetoceros tenuissimus</name>
    <dbReference type="NCBI Taxonomy" id="426638"/>
    <lineage>
        <taxon>Eukaryota</taxon>
        <taxon>Sar</taxon>
        <taxon>Stramenopiles</taxon>
        <taxon>Ochrophyta</taxon>
        <taxon>Bacillariophyta</taxon>
        <taxon>Coscinodiscophyceae</taxon>
        <taxon>Chaetocerotophycidae</taxon>
        <taxon>Chaetocerotales</taxon>
        <taxon>Chaetocerotaceae</taxon>
        <taxon>Chaetoceros</taxon>
    </lineage>
</organism>
<proteinExistence type="predicted"/>
<keyword evidence="4" id="KW-1185">Reference proteome</keyword>
<evidence type="ECO:0000313" key="4">
    <source>
        <dbReference type="Proteomes" id="UP001054902"/>
    </source>
</evidence>
<reference evidence="3 4" key="1">
    <citation type="journal article" date="2021" name="Sci. Rep.">
        <title>The genome of the diatom Chaetoceros tenuissimus carries an ancient integrated fragment of an extant virus.</title>
        <authorList>
            <person name="Hongo Y."/>
            <person name="Kimura K."/>
            <person name="Takaki Y."/>
            <person name="Yoshida Y."/>
            <person name="Baba S."/>
            <person name="Kobayashi G."/>
            <person name="Nagasaki K."/>
            <person name="Hano T."/>
            <person name="Tomaru Y."/>
        </authorList>
    </citation>
    <scope>NUCLEOTIDE SEQUENCE [LARGE SCALE GENOMIC DNA]</scope>
    <source>
        <strain evidence="3 4">NIES-3715</strain>
    </source>
</reference>
<evidence type="ECO:0000313" key="3">
    <source>
        <dbReference type="EMBL" id="GFH51573.1"/>
    </source>
</evidence>
<accession>A0AAD3H699</accession>
<protein>
    <submittedName>
        <fullName evidence="3">Uncharacterized protein</fullName>
    </submittedName>
</protein>
<gene>
    <name evidence="3" type="ORF">CTEN210_08049</name>
</gene>
<sequence>MNRHIAFGKRTLRFSNKKLSHRFHNKQQRFYQAISIPSTQSIKSDNETRDIFTSQIDNEMEQVLHAVYVKAEKLSQFARQKRKLITNIVEVEFQSTLGKNQLRPRPLSSQHLAEIKEETKAVETLLSMTSHESFYEALVQQRRKSYGKHSCTSTSLHSAFISIINWLSSTLVSLPSQQSHSKEVNFIHEPVTSLTSKESMLLSHILHLTERSHELNLPLSIPQYKVVLTIIAKHASSSGDISAILLGVASNVKEMYGDTCKGELNPVNSNFFSGALKELVRRNLFRDAVNLLHGMNHSFQIEQLELSLGMELLNDLKKTIDNSITGKEPLGPEFDEMDAMEFAMMLQEPVMRELKSKQSELESSDEKSDSSVGAVIDDNRQEDQENWDDAFDEMLDDVDKYMSDNPDKIDELEKDLQELNDIVKSMDLDNDEKTQEQARNSAKIILDKINSSKVHKEAKEVEAPPIGSIDDNMLPRGFSAKVQMDPSTGEMQNLVLIYDPNKASPELEKTQKEKNRAMQQDLINDLIYCRDNSWEIPDIVSQLEKWNQDRQLLFSKTFERDLAREIMNDDEILNFDDDDDGEEERKDE</sequence>